<dbReference type="GO" id="GO:0016788">
    <property type="term" value="F:hydrolase activity, acting on ester bonds"/>
    <property type="evidence" value="ECO:0007669"/>
    <property type="project" value="TreeGrafter"/>
</dbReference>
<name>A0A1M7IF28_9FLAO</name>
<dbReference type="InterPro" id="IPR052558">
    <property type="entry name" value="Siderophore_Hydrolase_D"/>
</dbReference>
<dbReference type="RefSeq" id="WP_073207076.1">
    <property type="nucleotide sequence ID" value="NZ_FRCL01000004.1"/>
</dbReference>
<dbReference type="STRING" id="178356.SAMN05216269_10497"/>
<comment type="similarity">
    <text evidence="1">Belongs to the esterase D family.</text>
</comment>
<proteinExistence type="inferred from homology"/>
<protein>
    <recommendedName>
        <fullName evidence="5">Esterase</fullName>
    </recommendedName>
</protein>
<dbReference type="EMBL" id="FRCL01000004">
    <property type="protein sequence ID" value="SHM39320.1"/>
    <property type="molecule type" value="Genomic_DNA"/>
</dbReference>
<evidence type="ECO:0000313" key="4">
    <source>
        <dbReference type="Proteomes" id="UP000184092"/>
    </source>
</evidence>
<evidence type="ECO:0000256" key="1">
    <source>
        <dbReference type="ARBA" id="ARBA00005622"/>
    </source>
</evidence>
<dbReference type="InterPro" id="IPR029058">
    <property type="entry name" value="AB_hydrolase_fold"/>
</dbReference>
<keyword evidence="2" id="KW-0378">Hydrolase</keyword>
<dbReference type="SUPFAM" id="SSF53474">
    <property type="entry name" value="alpha/beta-Hydrolases"/>
    <property type="match status" value="1"/>
</dbReference>
<evidence type="ECO:0000256" key="2">
    <source>
        <dbReference type="ARBA" id="ARBA00022801"/>
    </source>
</evidence>
<dbReference type="OrthoDB" id="9784036at2"/>
<dbReference type="AlphaFoldDB" id="A0A1M7IF28"/>
<evidence type="ECO:0000313" key="3">
    <source>
        <dbReference type="EMBL" id="SHM39320.1"/>
    </source>
</evidence>
<dbReference type="InterPro" id="IPR000801">
    <property type="entry name" value="Esterase-like"/>
</dbReference>
<evidence type="ECO:0008006" key="5">
    <source>
        <dbReference type="Google" id="ProtNLM"/>
    </source>
</evidence>
<dbReference type="Pfam" id="PF00756">
    <property type="entry name" value="Esterase"/>
    <property type="match status" value="1"/>
</dbReference>
<sequence length="286" mass="32739">MKKIIILILLFTVTIGNAQVKKQKETSKPFVLGTIEEINSKILSEKRIVNIYLPEGYNQNDTIKYPVTYLLDGSADEDFIHVVGLFQFNSFSWINRVPKSIVVGIANIDRKRDFTYQTTIEEDKKRYITCGKSANFISFIETELQPFIEKKYKTNNSKTIIGQSLGGLLATEIVLKKPTLFNKYIIISPSLWWNNGSLLNEESEIYQENFKDKIDIYIGVGKEGLTPSKIPHVMEVDANLLAEKLKSTKSKNVKVSFDYLPQEDHATITHQAIFNAMRILYPETEK</sequence>
<keyword evidence="4" id="KW-1185">Reference proteome</keyword>
<dbReference type="PANTHER" id="PTHR40841:SF2">
    <property type="entry name" value="SIDEROPHORE-DEGRADING ESTERASE (EUROFUNG)"/>
    <property type="match status" value="1"/>
</dbReference>
<dbReference type="PANTHER" id="PTHR40841">
    <property type="entry name" value="SIDEROPHORE TRIACETYLFUSARININE C ESTERASE"/>
    <property type="match status" value="1"/>
</dbReference>
<accession>A0A1M7IF28</accession>
<organism evidence="3 4">
    <name type="scientific">Flavobacterium xinjiangense</name>
    <dbReference type="NCBI Taxonomy" id="178356"/>
    <lineage>
        <taxon>Bacteria</taxon>
        <taxon>Pseudomonadati</taxon>
        <taxon>Bacteroidota</taxon>
        <taxon>Flavobacteriia</taxon>
        <taxon>Flavobacteriales</taxon>
        <taxon>Flavobacteriaceae</taxon>
        <taxon>Flavobacterium</taxon>
    </lineage>
</organism>
<dbReference type="Proteomes" id="UP000184092">
    <property type="component" value="Unassembled WGS sequence"/>
</dbReference>
<gene>
    <name evidence="3" type="ORF">SAMN05216269_10497</name>
</gene>
<reference evidence="4" key="1">
    <citation type="submission" date="2016-11" db="EMBL/GenBank/DDBJ databases">
        <authorList>
            <person name="Varghese N."/>
            <person name="Submissions S."/>
        </authorList>
    </citation>
    <scope>NUCLEOTIDE SEQUENCE [LARGE SCALE GENOMIC DNA]</scope>
    <source>
        <strain evidence="4">CGMCC 1.2749</strain>
    </source>
</reference>
<dbReference type="Gene3D" id="3.40.50.1820">
    <property type="entry name" value="alpha/beta hydrolase"/>
    <property type="match status" value="1"/>
</dbReference>